<feature type="signal peptide" evidence="5">
    <location>
        <begin position="1"/>
        <end position="19"/>
    </location>
</feature>
<evidence type="ECO:0000256" key="3">
    <source>
        <dbReference type="ARBA" id="ARBA00022801"/>
    </source>
</evidence>
<organism evidence="7 8">
    <name type="scientific">Methyloversatilis universalis (strain ATCC BAA-1314 / DSM 25237 / JCM 13912 / CCUG 52030 / FAM5)</name>
    <dbReference type="NCBI Taxonomy" id="1000565"/>
    <lineage>
        <taxon>Bacteria</taxon>
        <taxon>Pseudomonadati</taxon>
        <taxon>Pseudomonadota</taxon>
        <taxon>Betaproteobacteria</taxon>
        <taxon>Nitrosomonadales</taxon>
        <taxon>Sterolibacteriaceae</taxon>
        <taxon>Methyloversatilis</taxon>
    </lineage>
</organism>
<dbReference type="GO" id="GO:0008234">
    <property type="term" value="F:cysteine-type peptidase activity"/>
    <property type="evidence" value="ECO:0007669"/>
    <property type="project" value="UniProtKB-KW"/>
</dbReference>
<evidence type="ECO:0000256" key="4">
    <source>
        <dbReference type="ARBA" id="ARBA00022807"/>
    </source>
</evidence>
<dbReference type="SUPFAM" id="SSF54001">
    <property type="entry name" value="Cysteine proteinases"/>
    <property type="match status" value="1"/>
</dbReference>
<dbReference type="PANTHER" id="PTHR47053:SF1">
    <property type="entry name" value="MUREIN DD-ENDOPEPTIDASE MEPH-RELATED"/>
    <property type="match status" value="1"/>
</dbReference>
<keyword evidence="2" id="KW-0645">Protease</keyword>
<dbReference type="EMBL" id="AFHG01000030">
    <property type="protein sequence ID" value="EGK72846.1"/>
    <property type="molecule type" value="Genomic_DNA"/>
</dbReference>
<dbReference type="Proteomes" id="UP000005019">
    <property type="component" value="Unassembled WGS sequence"/>
</dbReference>
<evidence type="ECO:0000313" key="7">
    <source>
        <dbReference type="EMBL" id="EGK72846.1"/>
    </source>
</evidence>
<name>F5R8V6_METUF</name>
<reference evidence="7 8" key="1">
    <citation type="journal article" date="2011" name="J. Bacteriol.">
        <title>Genome sequence of Methyloversatilis universalis FAM5T, a methylotrophic representative of the order Rhodocyclales.</title>
        <authorList>
            <person name="Kittichotirat W."/>
            <person name="Good N.M."/>
            <person name="Hall R."/>
            <person name="Bringel F."/>
            <person name="Lajus A."/>
            <person name="Medigue C."/>
            <person name="Smalley N.E."/>
            <person name="Beck D."/>
            <person name="Bumgarner R."/>
            <person name="Vuilleumier S."/>
            <person name="Kalyuzhnaya M.G."/>
        </authorList>
    </citation>
    <scope>NUCLEOTIDE SEQUENCE [LARGE SCALE GENOMIC DNA]</scope>
    <source>
        <strain evidence="8">ATCC BAA-1314 / JCM 13912 / FAM5</strain>
    </source>
</reference>
<evidence type="ECO:0000313" key="8">
    <source>
        <dbReference type="Proteomes" id="UP000005019"/>
    </source>
</evidence>
<comment type="caution">
    <text evidence="7">The sequence shown here is derived from an EMBL/GenBank/DDBJ whole genome shotgun (WGS) entry which is preliminary data.</text>
</comment>
<keyword evidence="4" id="KW-0788">Thiol protease</keyword>
<keyword evidence="3" id="KW-0378">Hydrolase</keyword>
<dbReference type="eggNOG" id="COG0791">
    <property type="taxonomic scope" value="Bacteria"/>
</dbReference>
<keyword evidence="8" id="KW-1185">Reference proteome</keyword>
<sequence>MWLCAAVAGIALAVAPAHAEPVQAPATATTTESGKFSFSQYLPADRIAEHAAAAADAVTDLVDSGLSLLGVRYRFGGNTPQSGFDCSGFVRHVFSDALGVLLPRTAVEMARVGETVPKEELQPGDLVFFNTLRRSFSHVGIYLGNNKFMHANSRGGGVRVDDMTGRYWAKRFNGARRIEVDDTSGMSLR</sequence>
<evidence type="ECO:0000256" key="2">
    <source>
        <dbReference type="ARBA" id="ARBA00022670"/>
    </source>
</evidence>
<dbReference type="MEROPS" id="C40.006"/>
<proteinExistence type="inferred from homology"/>
<evidence type="ECO:0000256" key="5">
    <source>
        <dbReference type="SAM" id="SignalP"/>
    </source>
</evidence>
<evidence type="ECO:0000256" key="1">
    <source>
        <dbReference type="ARBA" id="ARBA00007074"/>
    </source>
</evidence>
<comment type="similarity">
    <text evidence="1">Belongs to the peptidase C40 family.</text>
</comment>
<dbReference type="OrthoDB" id="9807055at2"/>
<feature type="domain" description="NlpC/P60" evidence="6">
    <location>
        <begin position="55"/>
        <end position="179"/>
    </location>
</feature>
<dbReference type="AlphaFoldDB" id="F5R8V6"/>
<dbReference type="InterPro" id="IPR051202">
    <property type="entry name" value="Peptidase_C40"/>
</dbReference>
<protein>
    <submittedName>
        <fullName evidence="7">NLP/P60 protein</fullName>
    </submittedName>
</protein>
<dbReference type="PROSITE" id="PS51935">
    <property type="entry name" value="NLPC_P60"/>
    <property type="match status" value="1"/>
</dbReference>
<accession>F5R8V6</accession>
<dbReference type="InterPro" id="IPR038765">
    <property type="entry name" value="Papain-like_cys_pep_sf"/>
</dbReference>
<dbReference type="STRING" id="1000565.METUNv1_00675"/>
<dbReference type="GO" id="GO:0006508">
    <property type="term" value="P:proteolysis"/>
    <property type="evidence" value="ECO:0007669"/>
    <property type="project" value="UniProtKB-KW"/>
</dbReference>
<dbReference type="PANTHER" id="PTHR47053">
    <property type="entry name" value="MUREIN DD-ENDOPEPTIDASE MEPH-RELATED"/>
    <property type="match status" value="1"/>
</dbReference>
<dbReference type="InterPro" id="IPR000064">
    <property type="entry name" value="NLP_P60_dom"/>
</dbReference>
<gene>
    <name evidence="7" type="ORF">METUNv1_00675</name>
</gene>
<evidence type="ECO:0000259" key="6">
    <source>
        <dbReference type="PROSITE" id="PS51935"/>
    </source>
</evidence>
<keyword evidence="5" id="KW-0732">Signal</keyword>
<feature type="chain" id="PRO_5003327119" evidence="5">
    <location>
        <begin position="20"/>
        <end position="189"/>
    </location>
</feature>
<dbReference type="Pfam" id="PF00877">
    <property type="entry name" value="NLPC_P60"/>
    <property type="match status" value="1"/>
</dbReference>
<dbReference type="Gene3D" id="3.90.1720.10">
    <property type="entry name" value="endopeptidase domain like (from Nostoc punctiforme)"/>
    <property type="match status" value="1"/>
</dbReference>